<proteinExistence type="predicted"/>
<dbReference type="EMBL" id="CM035431">
    <property type="protein sequence ID" value="KAH7296141.1"/>
    <property type="molecule type" value="Genomic_DNA"/>
</dbReference>
<gene>
    <name evidence="1" type="ORF">KP509_26G010900</name>
</gene>
<dbReference type="OMA" id="NENCCNA"/>
<name>A0A8T2RJM2_CERRI</name>
<keyword evidence="2" id="KW-1185">Reference proteome</keyword>
<sequence>MIAHPPNALIATYACLKLWTNLTNELWDIVKDETSNPYRVWVNENRDDGSSAREQAAQMDEWDRKYQWYDWSEALSLYRSAMLNEINFFNHAGNSSKYLSV</sequence>
<evidence type="ECO:0000313" key="2">
    <source>
        <dbReference type="Proteomes" id="UP000825935"/>
    </source>
</evidence>
<protein>
    <submittedName>
        <fullName evidence="1">Uncharacterized protein</fullName>
    </submittedName>
</protein>
<dbReference type="SUPFAM" id="SSF48613">
    <property type="entry name" value="Heme oxygenase-like"/>
    <property type="match status" value="1"/>
</dbReference>
<dbReference type="OrthoDB" id="5984652at2759"/>
<dbReference type="AlphaFoldDB" id="A0A8T2RJM2"/>
<dbReference type="Proteomes" id="UP000825935">
    <property type="component" value="Chromosome 26"/>
</dbReference>
<accession>A0A8T2RJM2</accession>
<evidence type="ECO:0000313" key="1">
    <source>
        <dbReference type="EMBL" id="KAH7296141.1"/>
    </source>
</evidence>
<dbReference type="Gene3D" id="1.20.910.10">
    <property type="entry name" value="Heme oxygenase-like"/>
    <property type="match status" value="1"/>
</dbReference>
<comment type="caution">
    <text evidence="1">The sequence shown here is derived from an EMBL/GenBank/DDBJ whole genome shotgun (WGS) entry which is preliminary data.</text>
</comment>
<reference evidence="1" key="1">
    <citation type="submission" date="2021-08" db="EMBL/GenBank/DDBJ databases">
        <title>WGS assembly of Ceratopteris richardii.</title>
        <authorList>
            <person name="Marchant D.B."/>
            <person name="Chen G."/>
            <person name="Jenkins J."/>
            <person name="Shu S."/>
            <person name="Leebens-Mack J."/>
            <person name="Grimwood J."/>
            <person name="Schmutz J."/>
            <person name="Soltis P."/>
            <person name="Soltis D."/>
            <person name="Chen Z.-H."/>
        </authorList>
    </citation>
    <scope>NUCLEOTIDE SEQUENCE</scope>
    <source>
        <strain evidence="1">Whitten #5841</strain>
        <tissue evidence="1">Leaf</tissue>
    </source>
</reference>
<organism evidence="1 2">
    <name type="scientific">Ceratopteris richardii</name>
    <name type="common">Triangle waterfern</name>
    <dbReference type="NCBI Taxonomy" id="49495"/>
    <lineage>
        <taxon>Eukaryota</taxon>
        <taxon>Viridiplantae</taxon>
        <taxon>Streptophyta</taxon>
        <taxon>Embryophyta</taxon>
        <taxon>Tracheophyta</taxon>
        <taxon>Polypodiopsida</taxon>
        <taxon>Polypodiidae</taxon>
        <taxon>Polypodiales</taxon>
        <taxon>Pteridineae</taxon>
        <taxon>Pteridaceae</taxon>
        <taxon>Parkerioideae</taxon>
        <taxon>Ceratopteris</taxon>
    </lineage>
</organism>
<dbReference type="InterPro" id="IPR016084">
    <property type="entry name" value="Haem_Oase-like_multi-hlx"/>
</dbReference>